<feature type="active site" description="Phosphocysteine intermediate; for EIIB activity" evidence="16">
    <location>
        <position position="26"/>
    </location>
</feature>
<evidence type="ECO:0000256" key="14">
    <source>
        <dbReference type="ARBA" id="ARBA00074554"/>
    </source>
</evidence>
<dbReference type="GO" id="GO:0016301">
    <property type="term" value="F:kinase activity"/>
    <property type="evidence" value="ECO:0007669"/>
    <property type="project" value="UniProtKB-KW"/>
</dbReference>
<keyword evidence="9 17" id="KW-1133">Transmembrane helix</keyword>
<feature type="transmembrane region" description="Helical" evidence="17">
    <location>
        <begin position="386"/>
        <end position="410"/>
    </location>
</feature>
<keyword evidence="4" id="KW-0762">Sugar transport</keyword>
<feature type="transmembrane region" description="Helical" evidence="17">
    <location>
        <begin position="118"/>
        <end position="141"/>
    </location>
</feature>
<evidence type="ECO:0000256" key="10">
    <source>
        <dbReference type="ARBA" id="ARBA00023136"/>
    </source>
</evidence>
<dbReference type="GO" id="GO:0009401">
    <property type="term" value="P:phosphoenolpyruvate-dependent sugar phosphotransferase system"/>
    <property type="evidence" value="ECO:0007669"/>
    <property type="project" value="UniProtKB-KW"/>
</dbReference>
<comment type="caution">
    <text evidence="21">The sequence shown here is derived from an EMBL/GenBank/DDBJ whole genome shotgun (WGS) entry which is preliminary data.</text>
</comment>
<feature type="transmembrane region" description="Helical" evidence="17">
    <location>
        <begin position="289"/>
        <end position="311"/>
    </location>
</feature>
<name>A0A0F4LP98_9LACO</name>
<dbReference type="Pfam" id="PF00358">
    <property type="entry name" value="PTS_EIIA_1"/>
    <property type="match status" value="1"/>
</dbReference>
<feature type="transmembrane region" description="Helical" evidence="17">
    <location>
        <begin position="148"/>
        <end position="168"/>
    </location>
</feature>
<evidence type="ECO:0000256" key="4">
    <source>
        <dbReference type="ARBA" id="ARBA00022597"/>
    </source>
</evidence>
<keyword evidence="2" id="KW-0813">Transport</keyword>
<dbReference type="CDD" id="cd00212">
    <property type="entry name" value="PTS_IIB_glc"/>
    <property type="match status" value="1"/>
</dbReference>
<evidence type="ECO:0000256" key="7">
    <source>
        <dbReference type="ARBA" id="ARBA00022692"/>
    </source>
</evidence>
<keyword evidence="22" id="KW-1185">Reference proteome</keyword>
<keyword evidence="3" id="KW-1003">Cell membrane</keyword>
<dbReference type="PROSITE" id="PS51098">
    <property type="entry name" value="PTS_EIIB_TYPE_1"/>
    <property type="match status" value="1"/>
</dbReference>
<evidence type="ECO:0000256" key="1">
    <source>
        <dbReference type="ARBA" id="ARBA00004651"/>
    </source>
</evidence>
<feature type="transmembrane region" description="Helical" evidence="17">
    <location>
        <begin position="326"/>
        <end position="347"/>
    </location>
</feature>
<comment type="subcellular location">
    <subcellularLocation>
        <location evidence="1">Cell membrane</location>
        <topology evidence="1">Multi-pass membrane protein</topology>
    </subcellularLocation>
</comment>
<feature type="domain" description="PTS EIIC type-1" evidence="20">
    <location>
        <begin position="109"/>
        <end position="467"/>
    </location>
</feature>
<evidence type="ECO:0000256" key="15">
    <source>
        <dbReference type="ARBA" id="ARBA00081008"/>
    </source>
</evidence>
<dbReference type="InterPro" id="IPR011297">
    <property type="entry name" value="PTS_IIABC_b_glu"/>
</dbReference>
<organism evidence="21 22">
    <name type="scientific">Bombilactobacillus mellifer</name>
    <dbReference type="NCBI Taxonomy" id="1218492"/>
    <lineage>
        <taxon>Bacteria</taxon>
        <taxon>Bacillati</taxon>
        <taxon>Bacillota</taxon>
        <taxon>Bacilli</taxon>
        <taxon>Lactobacillales</taxon>
        <taxon>Lactobacillaceae</taxon>
        <taxon>Bombilactobacillus</taxon>
    </lineage>
</organism>
<evidence type="ECO:0000256" key="17">
    <source>
        <dbReference type="SAM" id="Phobius"/>
    </source>
</evidence>
<dbReference type="InterPro" id="IPR050558">
    <property type="entry name" value="PTS_Sugar-Specific_Components"/>
</dbReference>
<dbReference type="InterPro" id="IPR001996">
    <property type="entry name" value="PTS_IIB_1"/>
</dbReference>
<evidence type="ECO:0000256" key="16">
    <source>
        <dbReference type="PROSITE-ProRule" id="PRU00421"/>
    </source>
</evidence>
<dbReference type="NCBIfam" id="TIGR01995">
    <property type="entry name" value="PTS-II-ABC-beta"/>
    <property type="match status" value="1"/>
</dbReference>
<dbReference type="PROSITE" id="PS51103">
    <property type="entry name" value="PTS_EIIC_TYPE_1"/>
    <property type="match status" value="1"/>
</dbReference>
<dbReference type="GO" id="GO:0015771">
    <property type="term" value="P:trehalose transport"/>
    <property type="evidence" value="ECO:0007669"/>
    <property type="project" value="TreeGrafter"/>
</dbReference>
<keyword evidence="5" id="KW-0808">Transferase</keyword>
<dbReference type="PROSITE" id="PS00371">
    <property type="entry name" value="PTS_EIIA_TYPE_1_HIS"/>
    <property type="match status" value="1"/>
</dbReference>
<feature type="domain" description="PTS EIIA type-1" evidence="18">
    <location>
        <begin position="508"/>
        <end position="612"/>
    </location>
</feature>
<feature type="transmembrane region" description="Helical" evidence="17">
    <location>
        <begin position="212"/>
        <end position="232"/>
    </location>
</feature>
<evidence type="ECO:0000256" key="2">
    <source>
        <dbReference type="ARBA" id="ARBA00022448"/>
    </source>
</evidence>
<evidence type="ECO:0000256" key="13">
    <source>
        <dbReference type="ARBA" id="ARBA00048931"/>
    </source>
</evidence>
<dbReference type="InterPro" id="IPR036878">
    <property type="entry name" value="Glu_permease_IIB"/>
</dbReference>
<evidence type="ECO:0000256" key="9">
    <source>
        <dbReference type="ARBA" id="ARBA00022989"/>
    </source>
</evidence>
<dbReference type="PANTHER" id="PTHR30175">
    <property type="entry name" value="PHOSPHOTRANSFERASE SYSTEM TRANSPORT PROTEIN"/>
    <property type="match status" value="1"/>
</dbReference>
<dbReference type="InterPro" id="IPR018113">
    <property type="entry name" value="PTrfase_EIIB_Cys"/>
</dbReference>
<dbReference type="STRING" id="1218492.JG30_15370"/>
<proteinExistence type="predicted"/>
<feature type="transmembrane region" description="Helical" evidence="17">
    <location>
        <begin position="430"/>
        <end position="451"/>
    </location>
</feature>
<dbReference type="HOGENOM" id="CLU_012312_2_3_9"/>
<dbReference type="RefSeq" id="WP_046317737.1">
    <property type="nucleotide sequence ID" value="NZ_JBHSZT010000003.1"/>
</dbReference>
<dbReference type="Pfam" id="PF02378">
    <property type="entry name" value="PTS_EIIC"/>
    <property type="match status" value="1"/>
</dbReference>
<dbReference type="Gene3D" id="3.30.1360.60">
    <property type="entry name" value="Glucose permease domain IIB"/>
    <property type="match status" value="1"/>
</dbReference>
<evidence type="ECO:0000259" key="18">
    <source>
        <dbReference type="PROSITE" id="PS51093"/>
    </source>
</evidence>
<evidence type="ECO:0000256" key="12">
    <source>
        <dbReference type="ARBA" id="ARBA00045139"/>
    </source>
</evidence>
<keyword evidence="8" id="KW-0418">Kinase</keyword>
<dbReference type="Pfam" id="PF00367">
    <property type="entry name" value="PTS_EIIB"/>
    <property type="match status" value="1"/>
</dbReference>
<reference evidence="21 22" key="1">
    <citation type="submission" date="2015-01" db="EMBL/GenBank/DDBJ databases">
        <title>Comparative genomics of the lactic acid bacteria isolated from the honey bee gut.</title>
        <authorList>
            <person name="Ellegaard K.M."/>
            <person name="Tamarit D."/>
            <person name="Javelind E."/>
            <person name="Olofsson T."/>
            <person name="Andersson S.G."/>
            <person name="Vasquez A."/>
        </authorList>
    </citation>
    <scope>NUCLEOTIDE SEQUENCE [LARGE SCALE GENOMIC DNA]</scope>
    <source>
        <strain evidence="21 22">Bin4</strain>
    </source>
</reference>
<dbReference type="GO" id="GO:0005886">
    <property type="term" value="C:plasma membrane"/>
    <property type="evidence" value="ECO:0007669"/>
    <property type="project" value="UniProtKB-SubCell"/>
</dbReference>
<keyword evidence="7 17" id="KW-0812">Transmembrane</keyword>
<evidence type="ECO:0000313" key="22">
    <source>
        <dbReference type="Proteomes" id="UP000033558"/>
    </source>
</evidence>
<dbReference type="InterPro" id="IPR003352">
    <property type="entry name" value="PTS_EIIC"/>
</dbReference>
<dbReference type="NCBIfam" id="TIGR00830">
    <property type="entry name" value="PTBA"/>
    <property type="match status" value="1"/>
</dbReference>
<dbReference type="FunFam" id="3.30.1360.60:FF:000001">
    <property type="entry name" value="PTS system glucose-specific IIBC component PtsG"/>
    <property type="match status" value="1"/>
</dbReference>
<evidence type="ECO:0000256" key="8">
    <source>
        <dbReference type="ARBA" id="ARBA00022777"/>
    </source>
</evidence>
<dbReference type="Proteomes" id="UP000033558">
    <property type="component" value="Unassembled WGS sequence"/>
</dbReference>
<gene>
    <name evidence="21" type="ORF">JG30_15370</name>
</gene>
<evidence type="ECO:0000256" key="11">
    <source>
        <dbReference type="ARBA" id="ARBA00044053"/>
    </source>
</evidence>
<comment type="catalytic activity">
    <reaction evidence="13">
        <text>N(pros)-phospho-L-histidyl-[protein](out) + sucrose = sucrose 6(G)-phosphate(in) + L-histidyl-[protein]</text>
        <dbReference type="Rhea" id="RHEA:49236"/>
        <dbReference type="Rhea" id="RHEA-COMP:9745"/>
        <dbReference type="Rhea" id="RHEA-COMP:9746"/>
        <dbReference type="ChEBI" id="CHEBI:17992"/>
        <dbReference type="ChEBI" id="CHEBI:29979"/>
        <dbReference type="ChEBI" id="CHEBI:64837"/>
        <dbReference type="ChEBI" id="CHEBI:91002"/>
        <dbReference type="EC" id="2.7.1.211"/>
    </reaction>
</comment>
<dbReference type="GO" id="GO:0090589">
    <property type="term" value="F:protein-phosphocysteine-trehalose phosphotransferase system transporter activity"/>
    <property type="evidence" value="ECO:0007669"/>
    <property type="project" value="TreeGrafter"/>
</dbReference>
<evidence type="ECO:0000259" key="20">
    <source>
        <dbReference type="PROSITE" id="PS51103"/>
    </source>
</evidence>
<accession>A0A0F4LP98</accession>
<dbReference type="PATRIC" id="fig|1218492.5.peg.1593"/>
<dbReference type="AlphaFoldDB" id="A0A0F4LP98"/>
<dbReference type="PROSITE" id="PS01035">
    <property type="entry name" value="PTS_EIIB_TYPE_1_CYS"/>
    <property type="match status" value="1"/>
</dbReference>
<dbReference type="SUPFAM" id="SSF55604">
    <property type="entry name" value="Glucose permease domain IIB"/>
    <property type="match status" value="1"/>
</dbReference>
<evidence type="ECO:0000259" key="19">
    <source>
        <dbReference type="PROSITE" id="PS51098"/>
    </source>
</evidence>
<sequence length="639" mass="68131">MDYHKSAQAIYDALGGSANINSLTHCMTRLRFKLKDETQVDDARVKEIAGVMGVNHQAGQYQIIIGNDVSNYYQELVKLGVGNSMTADSETTDTAPSEEHESWFNRFANFISACMSPLIPALIGGGMIKVLVILLPLLGWLNPKGSTYAFLTIFGDAPFYFLPIMLAYTSAKYFKVSPMLAVTVAGIMLHPNFAAMVKAGKAVTLMGLPVTLANYSSSVIPILLMVWVMKYLEQIVDRFCPNSMKSILKPLIIIFVAGTLALVLVGPLGTFAGKLLSDIILFVQSKANWLAMPLMAAFMPLIVMTGMHWAFAPIFLAASTAHPDSLILPAMLAANIGQGAAALAVAFKTKNKSIRQVASAASISALVAGVTEPALYGVTLKYKKPLYASMIAGAITGLFMGLVNLKSFAFAVPSLVSLPQFVSSTNSQNLVNAVIVLVASFIITFVLAYIFGIDEAPAAAQTAGTTTSSASMDQTAPATSTAPTIVPGTTNIYAPMAGQLVALEQVPDDTFAKKVLGDGCAIIPSEGNIYAPFDGEVLTIFPTKHALGLRSDTGVELLIHVGLETVNLKGEPFEVMVQDHARIKRGQLLLKADLEAIKAHGCEIITPVVITNTTEFDEITAAEPQAIQPEQVAICCVKK</sequence>
<keyword evidence="6" id="KW-0598">Phosphotransferase system</keyword>
<dbReference type="Gene3D" id="2.70.70.10">
    <property type="entry name" value="Glucose Permease (Domain IIA)"/>
    <property type="match status" value="1"/>
</dbReference>
<dbReference type="SUPFAM" id="SSF51261">
    <property type="entry name" value="Duplicated hybrid motif"/>
    <property type="match status" value="1"/>
</dbReference>
<evidence type="ECO:0000256" key="6">
    <source>
        <dbReference type="ARBA" id="ARBA00022683"/>
    </source>
</evidence>
<feature type="transmembrane region" description="Helical" evidence="17">
    <location>
        <begin position="180"/>
        <end position="200"/>
    </location>
</feature>
<dbReference type="PROSITE" id="PS51093">
    <property type="entry name" value="PTS_EIIA_TYPE_1"/>
    <property type="match status" value="1"/>
</dbReference>
<dbReference type="OrthoDB" id="9769191at2"/>
<dbReference type="InterPro" id="IPR013013">
    <property type="entry name" value="PTS_EIIC_1"/>
</dbReference>
<dbReference type="EC" id="2.7.1.211" evidence="11"/>
<feature type="domain" description="PTS EIIB type-1" evidence="19">
    <location>
        <begin position="4"/>
        <end position="86"/>
    </location>
</feature>
<feature type="transmembrane region" description="Helical" evidence="17">
    <location>
        <begin position="252"/>
        <end position="277"/>
    </location>
</feature>
<keyword evidence="10 17" id="KW-0472">Membrane</keyword>
<dbReference type="InterPro" id="IPR011055">
    <property type="entry name" value="Dup_hybrid_motif"/>
</dbReference>
<protein>
    <recommendedName>
        <fullName evidence="14">PTS system sucrose-specific EIIBCA component</fullName>
        <ecNumber evidence="11">2.7.1.211</ecNumber>
    </recommendedName>
    <alternativeName>
        <fullName evidence="15">EIIBCA-Scr</fullName>
    </alternativeName>
</protein>
<evidence type="ECO:0000256" key="5">
    <source>
        <dbReference type="ARBA" id="ARBA00022679"/>
    </source>
</evidence>
<dbReference type="GO" id="GO:0008982">
    <property type="term" value="F:protein-N(PI)-phosphohistidine-sugar phosphotransferase activity"/>
    <property type="evidence" value="ECO:0007669"/>
    <property type="project" value="InterPro"/>
</dbReference>
<comment type="function">
    <text evidence="12">The phosphoenolpyruvate-dependent sugar phosphotransferase system (sugar PTS), a major carbohydrate active transport system, catalyzes the phosphorylation of incoming sugar substrates concomitantly with their translocation across the cell membrane. This system is involved in sucrose transport.</text>
</comment>
<evidence type="ECO:0000313" key="21">
    <source>
        <dbReference type="EMBL" id="KJY60415.1"/>
    </source>
</evidence>
<dbReference type="PANTHER" id="PTHR30175:SF1">
    <property type="entry name" value="PTS SYSTEM ARBUTIN-, CELLOBIOSE-, AND SALICIN-SPECIFIC EIIBC COMPONENT-RELATED"/>
    <property type="match status" value="1"/>
</dbReference>
<evidence type="ECO:0000256" key="3">
    <source>
        <dbReference type="ARBA" id="ARBA00022475"/>
    </source>
</evidence>
<dbReference type="InterPro" id="IPR001127">
    <property type="entry name" value="PTS_EIIA_1_perm"/>
</dbReference>
<dbReference type="FunFam" id="2.70.70.10:FF:000001">
    <property type="entry name" value="PTS system glucose-specific IIA component"/>
    <property type="match status" value="1"/>
</dbReference>
<dbReference type="EMBL" id="JXJQ01000011">
    <property type="protein sequence ID" value="KJY60415.1"/>
    <property type="molecule type" value="Genomic_DNA"/>
</dbReference>